<evidence type="ECO:0000256" key="1">
    <source>
        <dbReference type="ARBA" id="ARBA00009809"/>
    </source>
</evidence>
<reference evidence="3" key="1">
    <citation type="journal article" date="2013" name="Environ. Microbiol.">
        <title>Seasonally variable intestinal metagenomes of the red palm weevil (Rhynchophorus ferrugineus).</title>
        <authorList>
            <person name="Jia S."/>
            <person name="Zhang X."/>
            <person name="Zhang G."/>
            <person name="Yin A."/>
            <person name="Zhang S."/>
            <person name="Li F."/>
            <person name="Wang L."/>
            <person name="Zhao D."/>
            <person name="Yun Q."/>
            <person name="Tala"/>
            <person name="Wang J."/>
            <person name="Sun G."/>
            <person name="Baabdullah M."/>
            <person name="Yu X."/>
            <person name="Hu S."/>
            <person name="Al-Mssallem I.S."/>
            <person name="Yu J."/>
        </authorList>
    </citation>
    <scope>NUCLEOTIDE SEQUENCE</scope>
</reference>
<proteinExistence type="inferred from homology"/>
<organism evidence="3">
    <name type="scientific">uncultured Streptosporangium sp</name>
    <dbReference type="NCBI Taxonomy" id="668992"/>
    <lineage>
        <taxon>Bacteria</taxon>
        <taxon>Bacillati</taxon>
        <taxon>Actinomycetota</taxon>
        <taxon>Actinomycetes</taxon>
        <taxon>Streptosporangiales</taxon>
        <taxon>Streptosporangiaceae</taxon>
        <taxon>Streptosporangium</taxon>
        <taxon>environmental samples</taxon>
    </lineage>
</organism>
<dbReference type="PRINTS" id="PR00742">
    <property type="entry name" value="GLHYDRLASE35"/>
</dbReference>
<dbReference type="InterPro" id="IPR001944">
    <property type="entry name" value="Glycoside_Hdrlase_35"/>
</dbReference>
<comment type="similarity">
    <text evidence="1">Belongs to the glycosyl hydrolase 35 family.</text>
</comment>
<feature type="domain" description="Glycoside hydrolase 35 catalytic" evidence="2">
    <location>
        <begin position="1"/>
        <end position="62"/>
    </location>
</feature>
<accession>A0A060C4C9</accession>
<dbReference type="AlphaFoldDB" id="A0A060C4C9"/>
<evidence type="ECO:0000313" key="3">
    <source>
        <dbReference type="EMBL" id="AIA87616.1"/>
    </source>
</evidence>
<dbReference type="SUPFAM" id="SSF51445">
    <property type="entry name" value="(Trans)glycosidases"/>
    <property type="match status" value="1"/>
</dbReference>
<dbReference type="PANTHER" id="PTHR23421">
    <property type="entry name" value="BETA-GALACTOSIDASE RELATED"/>
    <property type="match status" value="1"/>
</dbReference>
<dbReference type="EMBL" id="KF120343">
    <property type="protein sequence ID" value="AIA87616.1"/>
    <property type="molecule type" value="Genomic_DNA"/>
</dbReference>
<dbReference type="Pfam" id="PF01301">
    <property type="entry name" value="Glyco_hydro_35"/>
    <property type="match status" value="1"/>
</dbReference>
<sequence>MLDAGGSVNFYMAHGGTSFGVTAGANHHGRYTPTITSYDYDAPIDEAGRPTPKFWAYREAIARRRPVTIEVPAPFPVLASTSVELTEAAALSAAFETTPVPTLTTGHTPTFEELGIEHGVVRYRGRIPGRDSPIR</sequence>
<dbReference type="InterPro" id="IPR031330">
    <property type="entry name" value="Gly_Hdrlase_35_cat"/>
</dbReference>
<evidence type="ECO:0000259" key="2">
    <source>
        <dbReference type="Pfam" id="PF01301"/>
    </source>
</evidence>
<dbReference type="GO" id="GO:0004553">
    <property type="term" value="F:hydrolase activity, hydrolyzing O-glycosyl compounds"/>
    <property type="evidence" value="ECO:0007669"/>
    <property type="project" value="InterPro"/>
</dbReference>
<dbReference type="GO" id="GO:0005975">
    <property type="term" value="P:carbohydrate metabolic process"/>
    <property type="evidence" value="ECO:0007669"/>
    <property type="project" value="InterPro"/>
</dbReference>
<name>A0A060C4C9_9ACTN</name>
<dbReference type="InterPro" id="IPR017853">
    <property type="entry name" value="GH"/>
</dbReference>
<protein>
    <submittedName>
        <fullName evidence="3">Glyco_hydro_35</fullName>
    </submittedName>
</protein>
<dbReference type="Gene3D" id="2.60.120.260">
    <property type="entry name" value="Galactose-binding domain-like"/>
    <property type="match status" value="1"/>
</dbReference>